<feature type="chain" id="PRO_5042897402" description="Neprosin PEP catalytic domain-containing protein" evidence="2">
    <location>
        <begin position="30"/>
        <end position="389"/>
    </location>
</feature>
<proteinExistence type="predicted"/>
<dbReference type="Pfam" id="PF14365">
    <property type="entry name" value="Neprosin_AP"/>
    <property type="match status" value="1"/>
</dbReference>
<evidence type="ECO:0000256" key="2">
    <source>
        <dbReference type="SAM" id="SignalP"/>
    </source>
</evidence>
<keyword evidence="5" id="KW-1185">Reference proteome</keyword>
<keyword evidence="2" id="KW-0732">Signal</keyword>
<dbReference type="PANTHER" id="PTHR31589">
    <property type="entry name" value="PROTEIN, PUTATIVE (DUF239)-RELATED-RELATED"/>
    <property type="match status" value="1"/>
</dbReference>
<feature type="signal peptide" evidence="2">
    <location>
        <begin position="1"/>
        <end position="29"/>
    </location>
</feature>
<accession>A0AAN7FJG0</accession>
<feature type="region of interest" description="Disordered" evidence="1">
    <location>
        <begin position="106"/>
        <end position="133"/>
    </location>
</feature>
<protein>
    <recommendedName>
        <fullName evidence="3">Neprosin PEP catalytic domain-containing protein</fullName>
    </recommendedName>
</protein>
<dbReference type="AlphaFoldDB" id="A0AAN7FJG0"/>
<dbReference type="PANTHER" id="PTHR31589:SF110">
    <property type="entry name" value="PROTEIN, PUTATIVE (DUF239)-RELATED"/>
    <property type="match status" value="1"/>
</dbReference>
<dbReference type="Pfam" id="PF03080">
    <property type="entry name" value="Neprosin"/>
    <property type="match status" value="1"/>
</dbReference>
<dbReference type="Proteomes" id="UP001324115">
    <property type="component" value="Unassembled WGS sequence"/>
</dbReference>
<reference evidence="4 5" key="1">
    <citation type="journal article" date="2023" name="G3 (Bethesda)">
        <title>A haplotype-resolved chromosome-scale genome for Quercus rubra L. provides insights into the genetics of adaptive traits for red oak species.</title>
        <authorList>
            <person name="Kapoor B."/>
            <person name="Jenkins J."/>
            <person name="Schmutz J."/>
            <person name="Zhebentyayeva T."/>
            <person name="Kuelheim C."/>
            <person name="Coggeshall M."/>
            <person name="Heim C."/>
            <person name="Lasky J.R."/>
            <person name="Leites L."/>
            <person name="Islam-Faridi N."/>
            <person name="Romero-Severson J."/>
            <person name="DeLeo V.L."/>
            <person name="Lucas S.M."/>
            <person name="Lazic D."/>
            <person name="Gailing O."/>
            <person name="Carlson J."/>
            <person name="Staton M."/>
        </authorList>
    </citation>
    <scope>NUCLEOTIDE SEQUENCE [LARGE SCALE GENOMIC DNA]</scope>
    <source>
        <strain evidence="4">Pseudo-F2</strain>
    </source>
</reference>
<evidence type="ECO:0000259" key="3">
    <source>
        <dbReference type="PROSITE" id="PS52045"/>
    </source>
</evidence>
<dbReference type="PROSITE" id="PS52045">
    <property type="entry name" value="NEPROSIN_PEP_CD"/>
    <property type="match status" value="1"/>
</dbReference>
<comment type="caution">
    <text evidence="4">The sequence shown here is derived from an EMBL/GenBank/DDBJ whole genome shotgun (WGS) entry which is preliminary data.</text>
</comment>
<name>A0AAN7FJG0_QUERU</name>
<dbReference type="InterPro" id="IPR025521">
    <property type="entry name" value="Neprosin_propep"/>
</dbReference>
<sequence length="389" mass="43942">MAPPCGSGRTWSRVVKMTLCLFFLAPMSSVGIRNTNTVSSKKQKLEVQKQLKRVNKPALKTIKSPDGDIIDCVDIYNQPAFDHPLLKNHTIKMRPSSYPEGFSFDESNNVSSKSKPEITQPWHSNGRCPEGTIPIRRTKEKDLLRAYYGRKKLRTINDDTDTSIHEISVDDERYWGMNAEINVWNPQTMAPDEFSLAQSWIAGLDNNRKVVDTIEAGMMSDGYASTGCYNLECPGFVQIDTRIAMGATVNPYSEYDGEQHSMNFFIWKDDIGGGDWWLYLSHRYLLGYWPSSLFSILAISANSVTWGGEVANEQRGGEHTTTQMGSGHFAEEGPGRASFFQNLKLMDPLQVLRVPINVHRFVSKPTCYNLFHTEDYFYFGGPGRSLQCP</sequence>
<evidence type="ECO:0000313" key="4">
    <source>
        <dbReference type="EMBL" id="KAK4592099.1"/>
    </source>
</evidence>
<feature type="domain" description="Neprosin PEP catalytic" evidence="3">
    <location>
        <begin position="155"/>
        <end position="389"/>
    </location>
</feature>
<organism evidence="4 5">
    <name type="scientific">Quercus rubra</name>
    <name type="common">Northern red oak</name>
    <name type="synonym">Quercus borealis</name>
    <dbReference type="NCBI Taxonomy" id="3512"/>
    <lineage>
        <taxon>Eukaryota</taxon>
        <taxon>Viridiplantae</taxon>
        <taxon>Streptophyta</taxon>
        <taxon>Embryophyta</taxon>
        <taxon>Tracheophyta</taxon>
        <taxon>Spermatophyta</taxon>
        <taxon>Magnoliopsida</taxon>
        <taxon>eudicotyledons</taxon>
        <taxon>Gunneridae</taxon>
        <taxon>Pentapetalae</taxon>
        <taxon>rosids</taxon>
        <taxon>fabids</taxon>
        <taxon>Fagales</taxon>
        <taxon>Fagaceae</taxon>
        <taxon>Quercus</taxon>
    </lineage>
</organism>
<gene>
    <name evidence="4" type="ORF">RGQ29_016550</name>
</gene>
<dbReference type="InterPro" id="IPR053168">
    <property type="entry name" value="Glutamic_endopeptidase"/>
</dbReference>
<dbReference type="InterPro" id="IPR004314">
    <property type="entry name" value="Neprosin"/>
</dbReference>
<evidence type="ECO:0000256" key="1">
    <source>
        <dbReference type="SAM" id="MobiDB-lite"/>
    </source>
</evidence>
<dbReference type="EMBL" id="JAXUIC010000004">
    <property type="protein sequence ID" value="KAK4592099.1"/>
    <property type="molecule type" value="Genomic_DNA"/>
</dbReference>
<evidence type="ECO:0000313" key="5">
    <source>
        <dbReference type="Proteomes" id="UP001324115"/>
    </source>
</evidence>